<dbReference type="EMBL" id="JAGRRH010000050">
    <property type="protein sequence ID" value="KAG7338772.1"/>
    <property type="molecule type" value="Genomic_DNA"/>
</dbReference>
<protein>
    <submittedName>
        <fullName evidence="2">Uncharacterized protein</fullName>
    </submittedName>
</protein>
<evidence type="ECO:0000256" key="1">
    <source>
        <dbReference type="SAM" id="MobiDB-lite"/>
    </source>
</evidence>
<evidence type="ECO:0000313" key="3">
    <source>
        <dbReference type="Proteomes" id="UP000693970"/>
    </source>
</evidence>
<evidence type="ECO:0000313" key="2">
    <source>
        <dbReference type="EMBL" id="KAG7338772.1"/>
    </source>
</evidence>
<proteinExistence type="predicted"/>
<dbReference type="OrthoDB" id="430364at2759"/>
<sequence>MVPQFQDVGPYARPFLMVVMDPRAAGPHTLVALRALHRLLERNSLQAMGGSLTPRPGFGVAIEPLTKGVLNCKFEQTDAGADEAVEMAIADLLALMVSIDRRSIQTDTLMDAFNTVFVTRNTFVHSPALCYHFEDVLTTVVRTVFEDLDSLTDPAGRLILEFLVNQLLHTPLVGGDDDASREAQIAHDATRVLCLRLTRWALRCGFQDVDNQTLMAAAAASSPDDERGLLQIIQDDLCLSLLLNGQAIWAYQDNTSVVPGFISMEVLSEICTTLSTLWTSYNLRKHLVPQFEAIFTGFYQRALVLLRKRMNPTDSASFHANFVFDAGIEIILESLVDIMGLHDHRQTVAQGNGGCLESLFATYDCNIRHSDVAVGLMVELCRCTGSHVNEDGDVIDASLHGVGLHPLRAAAKEESATPAGSMGTPTNSSVSDTTSQIASRRKHSPLQKWQQRQTCTAKFRLTEGTVCSNYYWKHEMLIPR</sequence>
<reference evidence="2" key="1">
    <citation type="journal article" date="2021" name="Sci. Rep.">
        <title>Diploid genomic architecture of Nitzschia inconspicua, an elite biomass production diatom.</title>
        <authorList>
            <person name="Oliver A."/>
            <person name="Podell S."/>
            <person name="Pinowska A."/>
            <person name="Traller J.C."/>
            <person name="Smith S.R."/>
            <person name="McClure R."/>
            <person name="Beliaev A."/>
            <person name="Bohutskyi P."/>
            <person name="Hill E.A."/>
            <person name="Rabines A."/>
            <person name="Zheng H."/>
            <person name="Allen L.Z."/>
            <person name="Kuo A."/>
            <person name="Grigoriev I.V."/>
            <person name="Allen A.E."/>
            <person name="Hazlebeck D."/>
            <person name="Allen E.E."/>
        </authorList>
    </citation>
    <scope>NUCLEOTIDE SEQUENCE</scope>
    <source>
        <strain evidence="2">Hildebrandi</strain>
    </source>
</reference>
<organism evidence="2 3">
    <name type="scientific">Nitzschia inconspicua</name>
    <dbReference type="NCBI Taxonomy" id="303405"/>
    <lineage>
        <taxon>Eukaryota</taxon>
        <taxon>Sar</taxon>
        <taxon>Stramenopiles</taxon>
        <taxon>Ochrophyta</taxon>
        <taxon>Bacillariophyta</taxon>
        <taxon>Bacillariophyceae</taxon>
        <taxon>Bacillariophycidae</taxon>
        <taxon>Bacillariales</taxon>
        <taxon>Bacillariaceae</taxon>
        <taxon>Nitzschia</taxon>
    </lineage>
</organism>
<dbReference type="Proteomes" id="UP000693970">
    <property type="component" value="Unassembled WGS sequence"/>
</dbReference>
<feature type="region of interest" description="Disordered" evidence="1">
    <location>
        <begin position="411"/>
        <end position="448"/>
    </location>
</feature>
<name>A0A9K3P929_9STRA</name>
<keyword evidence="3" id="KW-1185">Reference proteome</keyword>
<feature type="compositionally biased region" description="Polar residues" evidence="1">
    <location>
        <begin position="423"/>
        <end position="438"/>
    </location>
</feature>
<reference evidence="2" key="2">
    <citation type="submission" date="2021-04" db="EMBL/GenBank/DDBJ databases">
        <authorList>
            <person name="Podell S."/>
        </authorList>
    </citation>
    <scope>NUCLEOTIDE SEQUENCE</scope>
    <source>
        <strain evidence="2">Hildebrandi</strain>
    </source>
</reference>
<dbReference type="AlphaFoldDB" id="A0A9K3P929"/>
<gene>
    <name evidence="2" type="ORF">IV203_002526</name>
</gene>
<comment type="caution">
    <text evidence="2">The sequence shown here is derived from an EMBL/GenBank/DDBJ whole genome shotgun (WGS) entry which is preliminary data.</text>
</comment>
<accession>A0A9K3P929</accession>